<dbReference type="GO" id="GO:0005375">
    <property type="term" value="F:copper ion transmembrane transporter activity"/>
    <property type="evidence" value="ECO:0000318"/>
    <property type="project" value="GO_Central"/>
</dbReference>
<sequence length="123" mass="14186">MNMDAPPPPMAMSRKRYTRMTFFWGKNSEILFTGWPGTNGGYYALAIIMSFFFALIVEWLNFCCLTKTRWSRKSIVFTRTVLYTLRTGLAALIMLALMSFNSGVFLAIVFGHVVGYIFFSRKY</sequence>
<proteinExistence type="inferred from homology"/>
<dbReference type="AlphaFoldDB" id="A0A0K9NKS3"/>
<feature type="transmembrane region" description="Helical" evidence="7">
    <location>
        <begin position="42"/>
        <end position="64"/>
    </location>
</feature>
<dbReference type="EMBL" id="LFYR01002156">
    <property type="protein sequence ID" value="KMZ56570.1"/>
    <property type="molecule type" value="Genomic_DNA"/>
</dbReference>
<feature type="transmembrane region" description="Helical" evidence="7">
    <location>
        <begin position="76"/>
        <end position="97"/>
    </location>
</feature>
<accession>A0A0K9NKS3</accession>
<keyword evidence="6 7" id="KW-0472">Membrane</keyword>
<dbReference type="OMA" id="FLHTIRV"/>
<dbReference type="InterPro" id="IPR007274">
    <property type="entry name" value="Cop_transporter"/>
</dbReference>
<dbReference type="GO" id="GO:0005886">
    <property type="term" value="C:plasma membrane"/>
    <property type="evidence" value="ECO:0000318"/>
    <property type="project" value="GO_Central"/>
</dbReference>
<keyword evidence="3 7" id="KW-0187">Copper transport</keyword>
<evidence type="ECO:0000256" key="5">
    <source>
        <dbReference type="ARBA" id="ARBA00023008"/>
    </source>
</evidence>
<evidence type="ECO:0000313" key="8">
    <source>
        <dbReference type="EMBL" id="KMZ56570.1"/>
    </source>
</evidence>
<protein>
    <recommendedName>
        <fullName evidence="7">Copper transport protein</fullName>
    </recommendedName>
</protein>
<evidence type="ECO:0000256" key="4">
    <source>
        <dbReference type="ARBA" id="ARBA00022989"/>
    </source>
</evidence>
<keyword evidence="7" id="KW-0813">Transport</keyword>
<comment type="caution">
    <text evidence="8">The sequence shown here is derived from an EMBL/GenBank/DDBJ whole genome shotgun (WGS) entry which is preliminary data.</text>
</comment>
<dbReference type="Pfam" id="PF04145">
    <property type="entry name" value="Ctr"/>
    <property type="match status" value="2"/>
</dbReference>
<comment type="similarity">
    <text evidence="1 7">Belongs to the copper transporter (Ctr) (TC 1.A.56) family. SLC31A subfamily.</text>
</comment>
<organism evidence="8 9">
    <name type="scientific">Zostera marina</name>
    <name type="common">Eelgrass</name>
    <dbReference type="NCBI Taxonomy" id="29655"/>
    <lineage>
        <taxon>Eukaryota</taxon>
        <taxon>Viridiplantae</taxon>
        <taxon>Streptophyta</taxon>
        <taxon>Embryophyta</taxon>
        <taxon>Tracheophyta</taxon>
        <taxon>Spermatophyta</taxon>
        <taxon>Magnoliopsida</taxon>
        <taxon>Liliopsida</taxon>
        <taxon>Zosteraceae</taxon>
        <taxon>Zostera</taxon>
    </lineage>
</organism>
<dbReference type="PANTHER" id="PTHR12483:SF117">
    <property type="entry name" value="COPPER TRANSPORTER 3"/>
    <property type="match status" value="1"/>
</dbReference>
<evidence type="ECO:0000256" key="3">
    <source>
        <dbReference type="ARBA" id="ARBA00022796"/>
    </source>
</evidence>
<evidence type="ECO:0000256" key="1">
    <source>
        <dbReference type="ARBA" id="ARBA00006921"/>
    </source>
</evidence>
<keyword evidence="4 7" id="KW-1133">Transmembrane helix</keyword>
<evidence type="ECO:0000256" key="2">
    <source>
        <dbReference type="ARBA" id="ARBA00022692"/>
    </source>
</evidence>
<keyword evidence="2 7" id="KW-0812">Transmembrane</keyword>
<reference evidence="9" key="1">
    <citation type="journal article" date="2016" name="Nature">
        <title>The genome of the seagrass Zostera marina reveals angiosperm adaptation to the sea.</title>
        <authorList>
            <person name="Olsen J.L."/>
            <person name="Rouze P."/>
            <person name="Verhelst B."/>
            <person name="Lin Y.-C."/>
            <person name="Bayer T."/>
            <person name="Collen J."/>
            <person name="Dattolo E."/>
            <person name="De Paoli E."/>
            <person name="Dittami S."/>
            <person name="Maumus F."/>
            <person name="Michel G."/>
            <person name="Kersting A."/>
            <person name="Lauritano C."/>
            <person name="Lohaus R."/>
            <person name="Toepel M."/>
            <person name="Tonon T."/>
            <person name="Vanneste K."/>
            <person name="Amirebrahimi M."/>
            <person name="Brakel J."/>
            <person name="Bostroem C."/>
            <person name="Chovatia M."/>
            <person name="Grimwood J."/>
            <person name="Jenkins J.W."/>
            <person name="Jueterbock A."/>
            <person name="Mraz A."/>
            <person name="Stam W.T."/>
            <person name="Tice H."/>
            <person name="Bornberg-Bauer E."/>
            <person name="Green P.J."/>
            <person name="Pearson G.A."/>
            <person name="Procaccini G."/>
            <person name="Duarte C.M."/>
            <person name="Schmutz J."/>
            <person name="Reusch T.B.H."/>
            <person name="Van de Peer Y."/>
        </authorList>
    </citation>
    <scope>NUCLEOTIDE SEQUENCE [LARGE SCALE GENOMIC DNA]</scope>
    <source>
        <strain evidence="9">cv. Finnish</strain>
    </source>
</reference>
<evidence type="ECO:0000313" key="9">
    <source>
        <dbReference type="Proteomes" id="UP000036987"/>
    </source>
</evidence>
<keyword evidence="5 7" id="KW-0186">Copper</keyword>
<name>A0A0K9NKS3_ZOSMR</name>
<keyword evidence="9" id="KW-1185">Reference proteome</keyword>
<dbReference type="OrthoDB" id="73901at2759"/>
<dbReference type="PANTHER" id="PTHR12483">
    <property type="entry name" value="SOLUTE CARRIER FAMILY 31 COPPER TRANSPORTERS"/>
    <property type="match status" value="1"/>
</dbReference>
<dbReference type="Proteomes" id="UP000036987">
    <property type="component" value="Unassembled WGS sequence"/>
</dbReference>
<evidence type="ECO:0000256" key="7">
    <source>
        <dbReference type="RuleBase" id="RU367022"/>
    </source>
</evidence>
<evidence type="ECO:0000256" key="6">
    <source>
        <dbReference type="ARBA" id="ARBA00023136"/>
    </source>
</evidence>
<comment type="subcellular location">
    <subcellularLocation>
        <location evidence="7">Membrane</location>
        <topology evidence="7">Multi-pass membrane protein</topology>
    </subcellularLocation>
</comment>
<keyword evidence="7" id="KW-0406">Ion transport</keyword>
<gene>
    <name evidence="8" type="ORF">ZOSMA_93G00340</name>
</gene>
<feature type="transmembrane region" description="Helical" evidence="7">
    <location>
        <begin position="103"/>
        <end position="119"/>
    </location>
</feature>